<evidence type="ECO:0000313" key="2">
    <source>
        <dbReference type="EMBL" id="KAH8387610.1"/>
    </source>
</evidence>
<dbReference type="InterPro" id="IPR055469">
    <property type="entry name" value="DUF7041"/>
</dbReference>
<sequence length="99" mass="11406">MGNLLGREECGRVKEEDIEAGKAFLQPPIFNRSAPLKWFTDIEDYFEEFQICSDAAKCDVLIDTLDRDIIELITYQQLCGIVNPPGDRRYETLKNIVLH</sequence>
<proteinExistence type="predicted"/>
<dbReference type="EMBL" id="JAJJHW010000095">
    <property type="protein sequence ID" value="KAH8387610.1"/>
    <property type="molecule type" value="Genomic_DNA"/>
</dbReference>
<dbReference type="AlphaFoldDB" id="A0AAD4PR84"/>
<keyword evidence="3" id="KW-1185">Reference proteome</keyword>
<dbReference type="Proteomes" id="UP001200034">
    <property type="component" value="Unassembled WGS sequence"/>
</dbReference>
<organism evidence="2 3">
    <name type="scientific">Drosophila rubida</name>
    <dbReference type="NCBI Taxonomy" id="30044"/>
    <lineage>
        <taxon>Eukaryota</taxon>
        <taxon>Metazoa</taxon>
        <taxon>Ecdysozoa</taxon>
        <taxon>Arthropoda</taxon>
        <taxon>Hexapoda</taxon>
        <taxon>Insecta</taxon>
        <taxon>Pterygota</taxon>
        <taxon>Neoptera</taxon>
        <taxon>Endopterygota</taxon>
        <taxon>Diptera</taxon>
        <taxon>Brachycera</taxon>
        <taxon>Muscomorpha</taxon>
        <taxon>Ephydroidea</taxon>
        <taxon>Drosophilidae</taxon>
        <taxon>Drosophila</taxon>
    </lineage>
</organism>
<reference evidence="2" key="1">
    <citation type="journal article" date="2021" name="Mol. Ecol. Resour.">
        <title>Phylogenomic analyses of the genus Drosophila reveals genomic signals of climate adaptation.</title>
        <authorList>
            <person name="Li F."/>
            <person name="Rane R.V."/>
            <person name="Luria V."/>
            <person name="Xiong Z."/>
            <person name="Chen J."/>
            <person name="Li Z."/>
            <person name="Catullo R.A."/>
            <person name="Griffin P.C."/>
            <person name="Schiffer M."/>
            <person name="Pearce S."/>
            <person name="Lee S.F."/>
            <person name="McElroy K."/>
            <person name="Stocker A."/>
            <person name="Shirriffs J."/>
            <person name="Cockerell F."/>
            <person name="Coppin C."/>
            <person name="Sgro C.M."/>
            <person name="Karger A."/>
            <person name="Cain J.W."/>
            <person name="Weber J.A."/>
            <person name="Santpere G."/>
            <person name="Kirschner M.W."/>
            <person name="Hoffmann A.A."/>
            <person name="Oakeshott J.G."/>
            <person name="Zhang G."/>
        </authorList>
    </citation>
    <scope>NUCLEOTIDE SEQUENCE</scope>
    <source>
        <strain evidence="2">BGI-SZ-2011g</strain>
    </source>
</reference>
<comment type="caution">
    <text evidence="2">The sequence shown here is derived from an EMBL/GenBank/DDBJ whole genome shotgun (WGS) entry which is preliminary data.</text>
</comment>
<protein>
    <recommendedName>
        <fullName evidence="1">DUF7041 domain-containing protein</fullName>
    </recommendedName>
</protein>
<feature type="non-terminal residue" evidence="2">
    <location>
        <position position="99"/>
    </location>
</feature>
<name>A0AAD4PR84_9MUSC</name>
<evidence type="ECO:0000259" key="1">
    <source>
        <dbReference type="Pfam" id="PF23055"/>
    </source>
</evidence>
<accession>A0AAD4PR84</accession>
<feature type="domain" description="DUF7041" evidence="1">
    <location>
        <begin position="28"/>
        <end position="97"/>
    </location>
</feature>
<gene>
    <name evidence="2" type="ORF">KR093_008128</name>
</gene>
<dbReference type="Pfam" id="PF23055">
    <property type="entry name" value="DUF7041"/>
    <property type="match status" value="1"/>
</dbReference>
<evidence type="ECO:0000313" key="3">
    <source>
        <dbReference type="Proteomes" id="UP001200034"/>
    </source>
</evidence>